<proteinExistence type="predicted"/>
<dbReference type="PANTHER" id="PTHR11439:SF483">
    <property type="entry name" value="PEPTIDE SYNTHASE GLIP-LIKE, PUTATIVE (AFU_ORTHOLOGUE AFUA_3G12920)-RELATED"/>
    <property type="match status" value="1"/>
</dbReference>
<feature type="region of interest" description="Disordered" evidence="1">
    <location>
        <begin position="2096"/>
        <end position="2134"/>
    </location>
</feature>
<protein>
    <submittedName>
        <fullName evidence="2">Retrovirus-related Pol polyprotein from transposon TNT 1-94</fullName>
    </submittedName>
</protein>
<gene>
    <name evidence="2" type="ORF">AK812_SmicGene8483</name>
</gene>
<evidence type="ECO:0000256" key="1">
    <source>
        <dbReference type="SAM" id="MobiDB-lite"/>
    </source>
</evidence>
<dbReference type="EMBL" id="LSRX01000126">
    <property type="protein sequence ID" value="OLQ08034.1"/>
    <property type="molecule type" value="Genomic_DNA"/>
</dbReference>
<feature type="compositionally biased region" description="Polar residues" evidence="1">
    <location>
        <begin position="346"/>
        <end position="355"/>
    </location>
</feature>
<keyword evidence="3" id="KW-1185">Reference proteome</keyword>
<feature type="compositionally biased region" description="Low complexity" evidence="1">
    <location>
        <begin position="2108"/>
        <end position="2117"/>
    </location>
</feature>
<evidence type="ECO:0000313" key="2">
    <source>
        <dbReference type="EMBL" id="OLQ08034.1"/>
    </source>
</evidence>
<feature type="compositionally biased region" description="Low complexity" evidence="1">
    <location>
        <begin position="780"/>
        <end position="795"/>
    </location>
</feature>
<feature type="compositionally biased region" description="Acidic residues" evidence="1">
    <location>
        <begin position="827"/>
        <end position="836"/>
    </location>
</feature>
<feature type="region of interest" description="Disordered" evidence="1">
    <location>
        <begin position="284"/>
        <end position="357"/>
    </location>
</feature>
<feature type="region of interest" description="Disordered" evidence="1">
    <location>
        <begin position="752"/>
        <end position="836"/>
    </location>
</feature>
<reference evidence="2 3" key="1">
    <citation type="submission" date="2016-02" db="EMBL/GenBank/DDBJ databases">
        <title>Genome analysis of coral dinoflagellate symbionts highlights evolutionary adaptations to a symbiotic lifestyle.</title>
        <authorList>
            <person name="Aranda M."/>
            <person name="Li Y."/>
            <person name="Liew Y.J."/>
            <person name="Baumgarten S."/>
            <person name="Simakov O."/>
            <person name="Wilson M."/>
            <person name="Piel J."/>
            <person name="Ashoor H."/>
            <person name="Bougouffa S."/>
            <person name="Bajic V.B."/>
            <person name="Ryu T."/>
            <person name="Ravasi T."/>
            <person name="Bayer T."/>
            <person name="Micklem G."/>
            <person name="Kim H."/>
            <person name="Bhak J."/>
            <person name="Lajeunesse T.C."/>
            <person name="Voolstra C.R."/>
        </authorList>
    </citation>
    <scope>NUCLEOTIDE SEQUENCE [LARGE SCALE GENOMIC DNA]</scope>
    <source>
        <strain evidence="2 3">CCMP2467</strain>
    </source>
</reference>
<dbReference type="OrthoDB" id="413760at2759"/>
<feature type="compositionally biased region" description="Low complexity" evidence="1">
    <location>
        <begin position="400"/>
        <end position="420"/>
    </location>
</feature>
<feature type="region of interest" description="Disordered" evidence="1">
    <location>
        <begin position="390"/>
        <end position="420"/>
    </location>
</feature>
<dbReference type="Proteomes" id="UP000186817">
    <property type="component" value="Unassembled WGS sequence"/>
</dbReference>
<sequence>MAQSGDGSSAQQQQQPAATMSTGEQRLLEVLAGVQQTQTLLAQLAQQQAVAAAQPAVAAPSASSGLAAKDLSKVLKHPQEFGCKTRDEELIRWATWSWEFEQYLGTLDRAYIVDFKRLADHPKQEVVFGTLSDEEKERSRIMYGLLASLVNDRLRRVLKTIADQNGYEGYRQISLDLKPSSRTRALALMTAISQWPIFDGRQGLLAQVVKLEQAMAEYDSIASQALSDDQRVASLLRCLSGPLMKHVQLVMEDHWDYSMLRALVLRFDAASSKWSSSIAATYGLGDGRGSQQGGPTPMEIDRIGKGKGKGKDKGKDKGKGKYQNPQNPQSGKGKDKGKDKGKGKHQNPQNPQSGKGNYKATALCGWCQKPGHYKRECRAFQAYLKQQGRDQGARQVQDTSSATSTSGSASVAASSVPSSAGQLQANAKAKVNRVAYVDLTSLSPSGPSLGGLRALRLAEDSADASVVADGSPTSSAAVDMSASDDDDCWTVCPALCEQNVRAVSRTDVDISIAGAAEIDIIIDSGADESCLPAALAWCGTSIGASIPDFADAQGHLLDIKDHKTVLLELPNAAGDLQCFRESCLVSSVSSPLFAVGKLYRMGWSCFWEDERFYLGRQGEPETYIPIFFKHNSLFAKCYVRRVQASKPAIRVVAKLGAVLQKLAARCHEFQELVPGVWCLSVLSDRFVDVTSAMPLAVLPYRTTLVEGSDGWELLEISELVETLPDPACMIPGIAEPRNCIVFAHSQVRSPEELGFSTDSTSSGGLVPRAESSGDRASADPASSEVPEVEMSSELPVEAEPDGAGDGGAQASHHRSSDASLHVRQSDEAPESLPEELDVQGVVIRPTDTLKVLRKACELCGVGKSGGKATVYRRLAAYVAKHRLELQSHPAAADQVIPQQVTPVVEPSTAERELHELTHLPFQPWCTVCMQNKGRSDPHKGVDATHRAQTVVSFDFSFTGRDEEAPDSKLVCLVLHDRHTGWREALPVPRRGGSHSKHYLASEVTRIMSFLGHKEASLRCDPENVCLALQQEIVRSRTRIGLKTQPEQSPEGEHASNGGAEQAVNNCRLQANVILAAYERDSGCKVSTMHPLHAWGTRHASWLLNRYGLKASGTTAFEDATGHPYDGKVVQFGQSVLCFCKGKVKGAPKWLQGMWLGKTNSSDQHICITAGGRLILCRSIRCMIPKFDKSLHDVIKAQPWQHSSFLSGTAGRSQAQKLVVSIEDGDDAAPLPAAVDDGIGVGLAAPAGTPDEAGSDPPSDEENGGASEFSPSTPEVDADEVMNDDTLLQDLVPQAAAGAAEDTVQTSTGSDSVDRPAAVVREAPPDEENVERPAKVLKPAGSSHKAPRVNAINFVGEHNDEATVPRFEHEELDLLDDYDYSLDSFEHHDDSKGGGDDTPPELFLPKVGDAEPELSSAALAELDSLADWHEMNRLSKLGVLVEIDASDEAVSTSRLLSTKHVRTWRIKPDPTDGTDRWMRRSRFVAREFAWLDPDREGLYSPASNHLLVRLLPSLFMSKRSAGEDWSCFGLDVKDAFLTVPQVTPTVVKAEIQGTMRYYRLAFMLPGQRDGTSNWYSAFVDFLKDSCQLEPFPQCPALLATPDKKLGILLHVDDVFGTGATALANKVREQIEQRYVCSSSMMSKPGDVIVFLKRSHELISEDLLLIRPHPKHVQRLCKLLNIGSRKPKAAPMPVNPPEDGASLGPADATTFRAAVGTLLYLAPDVIPAQNAIRWLAQRMSAPTVGAMKVCKHLVSYLQGVSEHSIGFASGEPGVGCVAQSRDNPHVLELFTDADWSGDKTTRRSTSSNVIMHNGHTLCTASRTQKSVSLSSCESEFNAYVSGMTDLVYVSSALTFLTGSDPERHTFLDSSSARQLVCRQGVGRVRHLSGKLLWVQEFLKQGYMTIHPVDTLLNVSDIGTKALAPERIAALSFILGIRDGELQLVGEREHRELVEKIRLRKVVRALQKQPIARQPDVLQHALRIAVILSEIQEVSALGQSASLPIAPRILWTALWMIAVLCMIFLQGCESYEAEHEALEVLIWSFLSKVYGNPVTSSLVVFAVWIVPCIYMLIQCCCFRKQVIEVKIVQDKPAAADVCSNNSASTAPPNEPSVAAAAKRAPAPPNEPSASAAGKCAPAPPNEQSACAGIPPPVQPANVKLPVPKAARPPKHYRERDDTAEHVIVTGNRGYAYHSRATCPNLRNAKRTQVVLKDDATREGYKACKVCVK</sequence>
<evidence type="ECO:0000313" key="3">
    <source>
        <dbReference type="Proteomes" id="UP000186817"/>
    </source>
</evidence>
<name>A0A1Q9EKQ1_SYMMI</name>
<comment type="caution">
    <text evidence="2">The sequence shown here is derived from an EMBL/GenBank/DDBJ whole genome shotgun (WGS) entry which is preliminary data.</text>
</comment>
<feature type="region of interest" description="Disordered" evidence="1">
    <location>
        <begin position="1228"/>
        <end position="1277"/>
    </location>
</feature>
<feature type="region of interest" description="Disordered" evidence="1">
    <location>
        <begin position="1"/>
        <end position="20"/>
    </location>
</feature>
<dbReference type="PANTHER" id="PTHR11439">
    <property type="entry name" value="GAG-POL-RELATED RETROTRANSPOSON"/>
    <property type="match status" value="1"/>
</dbReference>
<accession>A0A1Q9EKQ1</accession>
<feature type="compositionally biased region" description="Basic and acidic residues" evidence="1">
    <location>
        <begin position="299"/>
        <end position="319"/>
    </location>
</feature>
<feature type="compositionally biased region" description="Low complexity" evidence="1">
    <location>
        <begin position="1228"/>
        <end position="1237"/>
    </location>
</feature>
<organism evidence="2 3">
    <name type="scientific">Symbiodinium microadriaticum</name>
    <name type="common">Dinoflagellate</name>
    <name type="synonym">Zooxanthella microadriatica</name>
    <dbReference type="NCBI Taxonomy" id="2951"/>
    <lineage>
        <taxon>Eukaryota</taxon>
        <taxon>Sar</taxon>
        <taxon>Alveolata</taxon>
        <taxon>Dinophyceae</taxon>
        <taxon>Suessiales</taxon>
        <taxon>Symbiodiniaceae</taxon>
        <taxon>Symbiodinium</taxon>
    </lineage>
</organism>
<feature type="region of interest" description="Disordered" evidence="1">
    <location>
        <begin position="1295"/>
        <end position="1331"/>
    </location>
</feature>
<dbReference type="CDD" id="cd09272">
    <property type="entry name" value="RNase_HI_RT_Ty1"/>
    <property type="match status" value="1"/>
</dbReference>